<evidence type="ECO:0000256" key="6">
    <source>
        <dbReference type="ARBA" id="ARBA00023125"/>
    </source>
</evidence>
<dbReference type="Pfam" id="PF04937">
    <property type="entry name" value="DUF659"/>
    <property type="match status" value="1"/>
</dbReference>
<keyword evidence="8" id="KW-0539">Nucleus</keyword>
<dbReference type="SUPFAM" id="SSF53098">
    <property type="entry name" value="Ribonuclease H-like"/>
    <property type="match status" value="1"/>
</dbReference>
<sequence length="620" mass="70481">MEKFLKRSKTDSASKENVIDIGNINSGSESDIGFEKIRTRKMSSEAWAFFEKTKDGKHAKCRVCSQTYKTSGNTSNLFDHLKRAHPTFRELLKPANTIKPFLKNVETYANTSERKQAIDSALMGMIASDVQPFSIVNDKGFQKFIKCLDPRYELPSRNTLQNVHMANLHKKIKDKLQDILNEVDYCSITTDCWTSRANEGYLTVTCHFITNEFTLRSAVLSTKKLLVATNHGSDNIASSLRAVFNEWGIMEKVVCVVTDNDSTMIKACELLQKRHLPCYAHTINLLVQDCLNQTFIKENVLAKCKRIVTFFKSSTIAYQKFKDIQATVKPYSLLQEVPTRWNSAYRMIERILLTNDFISTVLLATSKAPSPLTADEIDFLKDLKEILSPFENATVQTSLSSSVSVSLIIPLTCGLFQSLQELKGKMKTPEGLQACLFLIERIKKRLFPYEDRTATRLGTLLDPRFKKEGFRSVFNADQASKVLENEMAAICKGHSSTVEPSTSRSMNNEPQQPLLNFMKSKIANKVRTSRVDAIVYTRQYFENENAPTESDSLEYWRYNANDMSSLKICATRYLCIPATSTESERMFSKAGLIISERRTCLKSKNVDILLFLNKNDWITQ</sequence>
<evidence type="ECO:0000313" key="11">
    <source>
        <dbReference type="Proteomes" id="UP001652621"/>
    </source>
</evidence>
<keyword evidence="7" id="KW-0804">Transcription</keyword>
<evidence type="ECO:0000256" key="8">
    <source>
        <dbReference type="ARBA" id="ARBA00023242"/>
    </source>
</evidence>
<keyword evidence="5" id="KW-0805">Transcription regulation</keyword>
<dbReference type="SUPFAM" id="SSF57667">
    <property type="entry name" value="beta-beta-alpha zinc fingers"/>
    <property type="match status" value="1"/>
</dbReference>
<evidence type="ECO:0000313" key="12">
    <source>
        <dbReference type="RefSeq" id="XP_058976193.1"/>
    </source>
</evidence>
<evidence type="ECO:0000256" key="7">
    <source>
        <dbReference type="ARBA" id="ARBA00023163"/>
    </source>
</evidence>
<organism evidence="11 12">
    <name type="scientific">Musca domestica</name>
    <name type="common">House fly</name>
    <dbReference type="NCBI Taxonomy" id="7370"/>
    <lineage>
        <taxon>Eukaryota</taxon>
        <taxon>Metazoa</taxon>
        <taxon>Ecdysozoa</taxon>
        <taxon>Arthropoda</taxon>
        <taxon>Hexapoda</taxon>
        <taxon>Insecta</taxon>
        <taxon>Pterygota</taxon>
        <taxon>Neoptera</taxon>
        <taxon>Endopterygota</taxon>
        <taxon>Diptera</taxon>
        <taxon>Brachycera</taxon>
        <taxon>Muscomorpha</taxon>
        <taxon>Muscoidea</taxon>
        <taxon>Muscidae</taxon>
        <taxon>Musca</taxon>
    </lineage>
</organism>
<feature type="domain" description="BED-type" evidence="10">
    <location>
        <begin position="41"/>
        <end position="92"/>
    </location>
</feature>
<dbReference type="InterPro" id="IPR052035">
    <property type="entry name" value="ZnF_BED_domain_contain"/>
</dbReference>
<dbReference type="PROSITE" id="PS50808">
    <property type="entry name" value="ZF_BED"/>
    <property type="match status" value="1"/>
</dbReference>
<keyword evidence="11" id="KW-1185">Reference proteome</keyword>
<protein>
    <submittedName>
        <fullName evidence="12">E3 SUMO-protein ligase ZBED1-like isoform X1</fullName>
    </submittedName>
</protein>
<dbReference type="Pfam" id="PF02892">
    <property type="entry name" value="zf-BED"/>
    <property type="match status" value="1"/>
</dbReference>
<dbReference type="InterPro" id="IPR007021">
    <property type="entry name" value="DUF659"/>
</dbReference>
<keyword evidence="4" id="KW-0862">Zinc</keyword>
<evidence type="ECO:0000256" key="5">
    <source>
        <dbReference type="ARBA" id="ARBA00023015"/>
    </source>
</evidence>
<evidence type="ECO:0000259" key="10">
    <source>
        <dbReference type="PROSITE" id="PS50808"/>
    </source>
</evidence>
<keyword evidence="2" id="KW-0479">Metal-binding</keyword>
<accession>A0ABM3URN9</accession>
<reference evidence="12" key="1">
    <citation type="submission" date="2025-08" db="UniProtKB">
        <authorList>
            <consortium name="RefSeq"/>
        </authorList>
    </citation>
    <scope>IDENTIFICATION</scope>
    <source>
        <strain evidence="12">Aabys</strain>
        <tissue evidence="12">Whole body</tissue>
    </source>
</reference>
<dbReference type="PANTHER" id="PTHR46481">
    <property type="entry name" value="ZINC FINGER BED DOMAIN-CONTAINING PROTEIN 4"/>
    <property type="match status" value="1"/>
</dbReference>
<dbReference type="Pfam" id="PF05699">
    <property type="entry name" value="Dimer_Tnp_hAT"/>
    <property type="match status" value="1"/>
</dbReference>
<dbReference type="SUPFAM" id="SSF140996">
    <property type="entry name" value="Hermes dimerisation domain"/>
    <property type="match status" value="1"/>
</dbReference>
<dbReference type="Gene3D" id="1.10.10.1070">
    <property type="entry name" value="Zinc finger, BED domain-containing"/>
    <property type="match status" value="1"/>
</dbReference>
<dbReference type="GeneID" id="131801441"/>
<evidence type="ECO:0000256" key="2">
    <source>
        <dbReference type="ARBA" id="ARBA00022723"/>
    </source>
</evidence>
<dbReference type="RefSeq" id="XP_058976193.1">
    <property type="nucleotide sequence ID" value="XM_059120210.1"/>
</dbReference>
<dbReference type="InterPro" id="IPR008906">
    <property type="entry name" value="HATC_C_dom"/>
</dbReference>
<keyword evidence="3 9" id="KW-0863">Zinc-finger</keyword>
<dbReference type="Proteomes" id="UP001652621">
    <property type="component" value="Unplaced"/>
</dbReference>
<keyword evidence="6" id="KW-0238">DNA-binding</keyword>
<proteinExistence type="predicted"/>
<dbReference type="InterPro" id="IPR003656">
    <property type="entry name" value="Znf_BED"/>
</dbReference>
<dbReference type="InterPro" id="IPR036236">
    <property type="entry name" value="Znf_C2H2_sf"/>
</dbReference>
<evidence type="ECO:0000256" key="4">
    <source>
        <dbReference type="ARBA" id="ARBA00022833"/>
    </source>
</evidence>
<evidence type="ECO:0000256" key="3">
    <source>
        <dbReference type="ARBA" id="ARBA00022771"/>
    </source>
</evidence>
<comment type="subcellular location">
    <subcellularLocation>
        <location evidence="1">Nucleus</location>
    </subcellularLocation>
</comment>
<gene>
    <name evidence="12" type="primary">LOC131801441</name>
</gene>
<name>A0ABM3URN9_MUSDO</name>
<dbReference type="SMART" id="SM00614">
    <property type="entry name" value="ZnF_BED"/>
    <property type="match status" value="1"/>
</dbReference>
<evidence type="ECO:0000256" key="9">
    <source>
        <dbReference type="PROSITE-ProRule" id="PRU00027"/>
    </source>
</evidence>
<dbReference type="PANTHER" id="PTHR46481:SF10">
    <property type="entry name" value="ZINC FINGER BED DOMAIN-CONTAINING PROTEIN 39"/>
    <property type="match status" value="1"/>
</dbReference>
<evidence type="ECO:0000256" key="1">
    <source>
        <dbReference type="ARBA" id="ARBA00004123"/>
    </source>
</evidence>
<dbReference type="InterPro" id="IPR012337">
    <property type="entry name" value="RNaseH-like_sf"/>
</dbReference>